<sequence length="236" mass="25970">MNIKKISTIVSCVAFFFVFLGESVFAKENLNNENIPHVEYTLEITDNDTGEKKALAVEDEDVKFTMIELDPNLTTFNKNFVIPSSMDIGDDERLYSGYVEIDVSDVLADEFGIQAIQPLSQSGDSSLTKNQVVIRAGLTFSTNASKNSIIIHRVNGSTTSSGIYYVVRRNFYWRNPGSGRGAATAPTTNSWDYAVTDYWGTYSSSLRPYALLDTVIDVAGMSGGAETLSVMYSVQP</sequence>
<proteinExistence type="predicted"/>
<organism evidence="1">
    <name type="scientific">bioreactor metagenome</name>
    <dbReference type="NCBI Taxonomy" id="1076179"/>
    <lineage>
        <taxon>unclassified sequences</taxon>
        <taxon>metagenomes</taxon>
        <taxon>ecological metagenomes</taxon>
    </lineage>
</organism>
<dbReference type="AlphaFoldDB" id="A0A645ADG6"/>
<name>A0A645ADG6_9ZZZZ</name>
<reference evidence="1" key="1">
    <citation type="submission" date="2019-08" db="EMBL/GenBank/DDBJ databases">
        <authorList>
            <person name="Kucharzyk K."/>
            <person name="Murdoch R.W."/>
            <person name="Higgins S."/>
            <person name="Loffler F."/>
        </authorList>
    </citation>
    <scope>NUCLEOTIDE SEQUENCE</scope>
</reference>
<protein>
    <submittedName>
        <fullName evidence="1">Uncharacterized protein</fullName>
    </submittedName>
</protein>
<gene>
    <name evidence="1" type="ORF">SDC9_94418</name>
</gene>
<dbReference type="EMBL" id="VSSQ01011783">
    <property type="protein sequence ID" value="MPM47704.1"/>
    <property type="molecule type" value="Genomic_DNA"/>
</dbReference>
<accession>A0A645ADG6</accession>
<comment type="caution">
    <text evidence="1">The sequence shown here is derived from an EMBL/GenBank/DDBJ whole genome shotgun (WGS) entry which is preliminary data.</text>
</comment>
<evidence type="ECO:0000313" key="1">
    <source>
        <dbReference type="EMBL" id="MPM47704.1"/>
    </source>
</evidence>